<evidence type="ECO:0000256" key="1">
    <source>
        <dbReference type="SAM" id="MobiDB-lite"/>
    </source>
</evidence>
<dbReference type="HOGENOM" id="CLU_1696185_0_0_1"/>
<organism evidence="2 3">
    <name type="scientific">Piloderma croceum (strain F 1598)</name>
    <dbReference type="NCBI Taxonomy" id="765440"/>
    <lineage>
        <taxon>Eukaryota</taxon>
        <taxon>Fungi</taxon>
        <taxon>Dikarya</taxon>
        <taxon>Basidiomycota</taxon>
        <taxon>Agaricomycotina</taxon>
        <taxon>Agaricomycetes</taxon>
        <taxon>Agaricomycetidae</taxon>
        <taxon>Atheliales</taxon>
        <taxon>Atheliaceae</taxon>
        <taxon>Piloderma</taxon>
    </lineage>
</organism>
<dbReference type="InParanoid" id="A0A0C3BPH8"/>
<gene>
    <name evidence="2" type="ORF">PILCRDRAFT_85558</name>
</gene>
<evidence type="ECO:0000313" key="2">
    <source>
        <dbReference type="EMBL" id="KIM88398.1"/>
    </source>
</evidence>
<dbReference type="AlphaFoldDB" id="A0A0C3BPH8"/>
<sequence length="155" mass="17213">MLRKRLINVAASGPGHRHLVHTGREPGNYSKSLLHAYYNIVTPSRIILRVILKSIAFGEIAEDRDNSQEFFEAFGKNSKLLTDWPSTGDSAESRKGPKEGALAEDDEKAIRTGLEETSVREKRQSSTSLSNYAGLSLTGKDIIWAIHMLGWYNGP</sequence>
<reference evidence="2 3" key="1">
    <citation type="submission" date="2014-04" db="EMBL/GenBank/DDBJ databases">
        <authorList>
            <consortium name="DOE Joint Genome Institute"/>
            <person name="Kuo A."/>
            <person name="Tarkka M."/>
            <person name="Buscot F."/>
            <person name="Kohler A."/>
            <person name="Nagy L.G."/>
            <person name="Floudas D."/>
            <person name="Copeland A."/>
            <person name="Barry K.W."/>
            <person name="Cichocki N."/>
            <person name="Veneault-Fourrey C."/>
            <person name="LaButti K."/>
            <person name="Lindquist E.A."/>
            <person name="Lipzen A."/>
            <person name="Lundell T."/>
            <person name="Morin E."/>
            <person name="Murat C."/>
            <person name="Sun H."/>
            <person name="Tunlid A."/>
            <person name="Henrissat B."/>
            <person name="Grigoriev I.V."/>
            <person name="Hibbett D.S."/>
            <person name="Martin F."/>
            <person name="Nordberg H.P."/>
            <person name="Cantor M.N."/>
            <person name="Hua S.X."/>
        </authorList>
    </citation>
    <scope>NUCLEOTIDE SEQUENCE [LARGE SCALE GENOMIC DNA]</scope>
    <source>
        <strain evidence="2 3">F 1598</strain>
    </source>
</reference>
<feature type="region of interest" description="Disordered" evidence="1">
    <location>
        <begin position="84"/>
        <end position="110"/>
    </location>
</feature>
<dbReference type="Proteomes" id="UP000054166">
    <property type="component" value="Unassembled WGS sequence"/>
</dbReference>
<dbReference type="EMBL" id="KN832977">
    <property type="protein sequence ID" value="KIM88398.1"/>
    <property type="molecule type" value="Genomic_DNA"/>
</dbReference>
<proteinExistence type="predicted"/>
<protein>
    <submittedName>
        <fullName evidence="2">Uncharacterized protein</fullName>
    </submittedName>
</protein>
<reference evidence="3" key="2">
    <citation type="submission" date="2015-01" db="EMBL/GenBank/DDBJ databases">
        <title>Evolutionary Origins and Diversification of the Mycorrhizal Mutualists.</title>
        <authorList>
            <consortium name="DOE Joint Genome Institute"/>
            <consortium name="Mycorrhizal Genomics Consortium"/>
            <person name="Kohler A."/>
            <person name="Kuo A."/>
            <person name="Nagy L.G."/>
            <person name="Floudas D."/>
            <person name="Copeland A."/>
            <person name="Barry K.W."/>
            <person name="Cichocki N."/>
            <person name="Veneault-Fourrey C."/>
            <person name="LaButti K."/>
            <person name="Lindquist E.A."/>
            <person name="Lipzen A."/>
            <person name="Lundell T."/>
            <person name="Morin E."/>
            <person name="Murat C."/>
            <person name="Riley R."/>
            <person name="Ohm R."/>
            <person name="Sun H."/>
            <person name="Tunlid A."/>
            <person name="Henrissat B."/>
            <person name="Grigoriev I.V."/>
            <person name="Hibbett D.S."/>
            <person name="Martin F."/>
        </authorList>
    </citation>
    <scope>NUCLEOTIDE SEQUENCE [LARGE SCALE GENOMIC DNA]</scope>
    <source>
        <strain evidence="3">F 1598</strain>
    </source>
</reference>
<evidence type="ECO:0000313" key="3">
    <source>
        <dbReference type="Proteomes" id="UP000054166"/>
    </source>
</evidence>
<accession>A0A0C3BPH8</accession>
<keyword evidence="3" id="KW-1185">Reference proteome</keyword>
<name>A0A0C3BPH8_PILCF</name>